<comment type="caution">
    <text evidence="3">The sequence shown here is derived from an EMBL/GenBank/DDBJ whole genome shotgun (WGS) entry which is preliminary data.</text>
</comment>
<dbReference type="PANTHER" id="PTHR46268:SF6">
    <property type="entry name" value="UNIVERSAL STRESS PROTEIN UP12"/>
    <property type="match status" value="1"/>
</dbReference>
<evidence type="ECO:0000313" key="3">
    <source>
        <dbReference type="EMBL" id="MFC6786168.1"/>
    </source>
</evidence>
<dbReference type="EMBL" id="JBHSWX010000012">
    <property type="protein sequence ID" value="MFC6786168.1"/>
    <property type="molecule type" value="Genomic_DNA"/>
</dbReference>
<name>A0ABD5T9Z4_9EURY</name>
<evidence type="ECO:0000256" key="1">
    <source>
        <dbReference type="ARBA" id="ARBA00008791"/>
    </source>
</evidence>
<dbReference type="RefSeq" id="WP_284062977.1">
    <property type="nucleotide sequence ID" value="NZ_CP126158.1"/>
</dbReference>
<accession>A0ABD5T9Z4</accession>
<dbReference type="InterPro" id="IPR006016">
    <property type="entry name" value="UspA"/>
</dbReference>
<gene>
    <name evidence="3" type="ORF">ACFQFD_09280</name>
</gene>
<dbReference type="GeneID" id="81209236"/>
<sequence>MDDHEFTEIVVATDGSDPADAAVETGLALSGALGARLHACTVVDPFATGQRVTDLRAAREDADDRVTAIAELARDAGIDAEPVVREGTPHRELSAYLNDAGADLLVIGTHGRGGARRALLGSVAEKLVRTVDVPVLVVHGGDLPGEDGPRWSADAEILLATDGSDAAATAERTGVALAGALGAHLSAVSVVNEAGAVANVGGGLLTDETVSAVRRALDERASDAVDAVVARARETGIDADGEVIGGEPSRAICGYASDAGADVIVVGTHGRGGIRRVVLGSVAERVIRGADRPVLVVPAAAGAFAEEEAEE</sequence>
<keyword evidence="4" id="KW-1185">Reference proteome</keyword>
<reference evidence="3 4" key="1">
    <citation type="journal article" date="2019" name="Int. J. Syst. Evol. Microbiol.">
        <title>The Global Catalogue of Microorganisms (GCM) 10K type strain sequencing project: providing services to taxonomists for standard genome sequencing and annotation.</title>
        <authorList>
            <consortium name="The Broad Institute Genomics Platform"/>
            <consortium name="The Broad Institute Genome Sequencing Center for Infectious Disease"/>
            <person name="Wu L."/>
            <person name="Ma J."/>
        </authorList>
    </citation>
    <scope>NUCLEOTIDE SEQUENCE [LARGE SCALE GENOMIC DNA]</scope>
    <source>
        <strain evidence="3 4">SYNS20</strain>
    </source>
</reference>
<dbReference type="Gene3D" id="3.40.50.620">
    <property type="entry name" value="HUPs"/>
    <property type="match status" value="2"/>
</dbReference>
<dbReference type="SUPFAM" id="SSF52402">
    <property type="entry name" value="Adenine nucleotide alpha hydrolases-like"/>
    <property type="match status" value="2"/>
</dbReference>
<dbReference type="Proteomes" id="UP001596443">
    <property type="component" value="Unassembled WGS sequence"/>
</dbReference>
<dbReference type="PRINTS" id="PR01438">
    <property type="entry name" value="UNVRSLSTRESS"/>
</dbReference>
<evidence type="ECO:0000259" key="2">
    <source>
        <dbReference type="Pfam" id="PF00582"/>
    </source>
</evidence>
<dbReference type="CDD" id="cd00293">
    <property type="entry name" value="USP-like"/>
    <property type="match status" value="2"/>
</dbReference>
<dbReference type="PANTHER" id="PTHR46268">
    <property type="entry name" value="STRESS RESPONSE PROTEIN NHAX"/>
    <property type="match status" value="1"/>
</dbReference>
<organism evidence="3 4">
    <name type="scientific">Halobaculum halobium</name>
    <dbReference type="NCBI Taxonomy" id="3032281"/>
    <lineage>
        <taxon>Archaea</taxon>
        <taxon>Methanobacteriati</taxon>
        <taxon>Methanobacteriota</taxon>
        <taxon>Stenosarchaea group</taxon>
        <taxon>Halobacteria</taxon>
        <taxon>Halobacteriales</taxon>
        <taxon>Haloferacaceae</taxon>
        <taxon>Halobaculum</taxon>
    </lineage>
</organism>
<feature type="domain" description="UspA" evidence="2">
    <location>
        <begin position="157"/>
        <end position="298"/>
    </location>
</feature>
<dbReference type="Pfam" id="PF00582">
    <property type="entry name" value="Usp"/>
    <property type="match status" value="2"/>
</dbReference>
<protein>
    <submittedName>
        <fullName evidence="3">Universal stress protein</fullName>
    </submittedName>
</protein>
<feature type="domain" description="UspA" evidence="2">
    <location>
        <begin position="6"/>
        <end position="139"/>
    </location>
</feature>
<dbReference type="InterPro" id="IPR006015">
    <property type="entry name" value="Universal_stress_UspA"/>
</dbReference>
<evidence type="ECO:0000313" key="4">
    <source>
        <dbReference type="Proteomes" id="UP001596443"/>
    </source>
</evidence>
<dbReference type="AlphaFoldDB" id="A0ABD5T9Z4"/>
<dbReference type="InterPro" id="IPR014729">
    <property type="entry name" value="Rossmann-like_a/b/a_fold"/>
</dbReference>
<comment type="similarity">
    <text evidence="1">Belongs to the universal stress protein A family.</text>
</comment>
<proteinExistence type="inferred from homology"/>